<sequence length="210" mass="23392">MRIDGFKIEELFAATDWCVKNTFPENYDARCFYVACAVRAILKRNGVKATIVGGDIGAFTLSADGRKSVLQGFGGGVDKTKPSHFWVESNGVILDPCVSYLPKSSRIGAVSMPMIAWSKNNALPKYLQYVEKIRYPEDAEYVYPDDIASRIQDFIECCQKRYSSKAAKKKLTSWLLSNPNELNIAARSGDRWAKGAILFQSMNSVPTIPN</sequence>
<dbReference type="KEGG" id="ypi:YpsIP31758_B0023"/>
<gene>
    <name evidence="1" type="ordered locus">YpsIP31758_B0023</name>
</gene>
<dbReference type="AlphaFoldDB" id="A0A0U1QTQ7"/>
<evidence type="ECO:0000313" key="1">
    <source>
        <dbReference type="EMBL" id="ABS45766.1"/>
    </source>
</evidence>
<protein>
    <submittedName>
        <fullName evidence="1">Uncharacterized protein</fullName>
    </submittedName>
</protein>
<evidence type="ECO:0000313" key="2">
    <source>
        <dbReference type="Proteomes" id="UP000002412"/>
    </source>
</evidence>
<dbReference type="EMBL" id="CP000719">
    <property type="protein sequence ID" value="ABS45766.1"/>
    <property type="molecule type" value="Genomic_DNA"/>
</dbReference>
<accession>A0A0U1QTQ7</accession>
<keyword evidence="1" id="KW-0614">Plasmid</keyword>
<name>A0A0U1QTQ7_YERP3</name>
<dbReference type="HOGENOM" id="CLU_1325388_0_0_6"/>
<proteinExistence type="predicted"/>
<organism evidence="1 2">
    <name type="scientific">Yersinia pseudotuberculosis serotype O:1b (strain IP 31758)</name>
    <dbReference type="NCBI Taxonomy" id="349747"/>
    <lineage>
        <taxon>Bacteria</taxon>
        <taxon>Pseudomonadati</taxon>
        <taxon>Pseudomonadota</taxon>
        <taxon>Gammaproteobacteria</taxon>
        <taxon>Enterobacterales</taxon>
        <taxon>Yersiniaceae</taxon>
        <taxon>Yersinia</taxon>
    </lineage>
</organism>
<dbReference type="Proteomes" id="UP000002412">
    <property type="component" value="Plasmid p_153kb"/>
</dbReference>
<geneLocation type="plasmid" evidence="2">
    <name>plasmid_153kb</name>
</geneLocation>
<reference evidence="1 2" key="1">
    <citation type="journal article" date="2007" name="PLoS Genet.">
        <title>The complete genome sequence of Yersinia pseudotuberculosis IP31758, the causative agent of Far East scarlet-like fever.</title>
        <authorList>
            <person name="Eppinger M."/>
            <person name="Rosovitz M.J."/>
            <person name="Fricke W.F."/>
            <person name="Rasko D.A."/>
            <person name="Kokorina G."/>
            <person name="Fayolle C."/>
            <person name="Lindler L.E."/>
            <person name="Carniel E."/>
            <person name="Ravel J."/>
        </authorList>
    </citation>
    <scope>NUCLEOTIDE SEQUENCE [LARGE SCALE GENOMIC DNA]</scope>
    <source>
        <strain evidence="1 2">IP 31758</strain>
        <plasmid evidence="2">Plasmid plasmid_153kb</plasmid>
    </source>
</reference>
<dbReference type="RefSeq" id="WP_011988610.1">
    <property type="nucleotide sequence ID" value="NC_009705.1"/>
</dbReference>